<dbReference type="InterPro" id="IPR002731">
    <property type="entry name" value="ATPase_BadF"/>
</dbReference>
<proteinExistence type="predicted"/>
<feature type="compositionally biased region" description="Basic residues" evidence="1">
    <location>
        <begin position="56"/>
        <end position="68"/>
    </location>
</feature>
<organism evidence="3 4">
    <name type="scientific">Spongiactinospora gelatinilytica</name>
    <dbReference type="NCBI Taxonomy" id="2666298"/>
    <lineage>
        <taxon>Bacteria</taxon>
        <taxon>Bacillati</taxon>
        <taxon>Actinomycetota</taxon>
        <taxon>Actinomycetes</taxon>
        <taxon>Streptosporangiales</taxon>
        <taxon>Streptosporangiaceae</taxon>
        <taxon>Spongiactinospora</taxon>
    </lineage>
</organism>
<reference evidence="3 4" key="1">
    <citation type="submission" date="2018-01" db="EMBL/GenBank/DDBJ databases">
        <title>Draft genome sequence of Sphaerisporangium sp. 7K107.</title>
        <authorList>
            <person name="Sahin N."/>
            <person name="Saygin H."/>
            <person name="Ay H."/>
        </authorList>
    </citation>
    <scope>NUCLEOTIDE SEQUENCE [LARGE SCALE GENOMIC DNA]</scope>
    <source>
        <strain evidence="3 4">7K107</strain>
    </source>
</reference>
<feature type="domain" description="ATPase BadF/BadG/BcrA/BcrD type" evidence="2">
    <location>
        <begin position="114"/>
        <end position="366"/>
    </location>
</feature>
<evidence type="ECO:0000313" key="4">
    <source>
        <dbReference type="Proteomes" id="UP000248544"/>
    </source>
</evidence>
<dbReference type="Proteomes" id="UP000248544">
    <property type="component" value="Unassembled WGS sequence"/>
</dbReference>
<dbReference type="PANTHER" id="PTHR43190">
    <property type="entry name" value="N-ACETYL-D-GLUCOSAMINE KINASE"/>
    <property type="match status" value="1"/>
</dbReference>
<dbReference type="Gene3D" id="3.30.420.40">
    <property type="match status" value="2"/>
</dbReference>
<dbReference type="Pfam" id="PF01869">
    <property type="entry name" value="BcrAD_BadFG"/>
    <property type="match status" value="1"/>
</dbReference>
<dbReference type="EMBL" id="POUA01000037">
    <property type="protein sequence ID" value="PZG52091.1"/>
    <property type="molecule type" value="Genomic_DNA"/>
</dbReference>
<keyword evidence="4" id="KW-1185">Reference proteome</keyword>
<feature type="compositionally biased region" description="Basic and acidic residues" evidence="1">
    <location>
        <begin position="35"/>
        <end position="55"/>
    </location>
</feature>
<dbReference type="InterPro" id="IPR043129">
    <property type="entry name" value="ATPase_NBD"/>
</dbReference>
<dbReference type="PANTHER" id="PTHR43190:SF3">
    <property type="entry name" value="N-ACETYL-D-GLUCOSAMINE KINASE"/>
    <property type="match status" value="1"/>
</dbReference>
<feature type="compositionally biased region" description="Basic and acidic residues" evidence="1">
    <location>
        <begin position="86"/>
        <end position="104"/>
    </location>
</feature>
<dbReference type="AlphaFoldDB" id="A0A2W2GUJ7"/>
<evidence type="ECO:0000256" key="1">
    <source>
        <dbReference type="SAM" id="MobiDB-lite"/>
    </source>
</evidence>
<accession>A0A2W2GUJ7</accession>
<dbReference type="SUPFAM" id="SSF53067">
    <property type="entry name" value="Actin-like ATPase domain"/>
    <property type="match status" value="1"/>
</dbReference>
<evidence type="ECO:0000259" key="2">
    <source>
        <dbReference type="Pfam" id="PF01869"/>
    </source>
</evidence>
<protein>
    <recommendedName>
        <fullName evidence="2">ATPase BadF/BadG/BcrA/BcrD type domain-containing protein</fullName>
    </recommendedName>
</protein>
<feature type="compositionally biased region" description="Basic residues" evidence="1">
    <location>
        <begin position="25"/>
        <end position="34"/>
    </location>
</feature>
<sequence length="410" mass="43447">MHGQRQAGQRPPDREPGGRGAARPAARRPRGHGPPHRDRPDRVRRDRPAAPDRPARHDRRRAVHRRKRDLPDGRAGGVRGHRPPPRRSDLHPHRHEGRDRRVNTLDRPRRGVAGFDIGGSYLRVRVEDAATGEPVAAETRPNPGWNDLPATGRARLIGDVLREVAPQLPIAVGVGARGCDSDALTRELAAAVAAELGPGAQVEVCNDVLLVGLAGGHDHALSVIAGTGAAVGGRTADGRTVLTDGWGWLLGDHGSAPRIVIDALRRYTAHLDRGEDDPVLRPFVAGAFALTDARRLPAALKRSKEELGDLAAGVFACAEAGSESARQAIAGNARKLAGNVATALRLRVRADAVVGAGAVMVKQPAFRAAFAAGLADLDVSLPLSVLGTEPVHGAVRLARLALRNDEEQPV</sequence>
<name>A0A2W2GUJ7_9ACTN</name>
<feature type="region of interest" description="Disordered" evidence="1">
    <location>
        <begin position="1"/>
        <end position="104"/>
    </location>
</feature>
<comment type="caution">
    <text evidence="3">The sequence shown here is derived from an EMBL/GenBank/DDBJ whole genome shotgun (WGS) entry which is preliminary data.</text>
</comment>
<evidence type="ECO:0000313" key="3">
    <source>
        <dbReference type="EMBL" id="PZG52091.1"/>
    </source>
</evidence>
<dbReference type="InterPro" id="IPR052519">
    <property type="entry name" value="Euk-type_GlcNAc_Kinase"/>
</dbReference>
<gene>
    <name evidence="3" type="ORF">C1I98_07530</name>
</gene>